<dbReference type="AlphaFoldDB" id="A0A6A1W8I5"/>
<dbReference type="OrthoDB" id="767702at2759"/>
<feature type="transmembrane region" description="Helical" evidence="1">
    <location>
        <begin position="20"/>
        <end position="39"/>
    </location>
</feature>
<gene>
    <name evidence="2" type="ORF">CJ030_MR2G000216</name>
</gene>
<keyword evidence="1" id="KW-1133">Transmembrane helix</keyword>
<dbReference type="Proteomes" id="UP000516437">
    <property type="component" value="Chromosome 2"/>
</dbReference>
<dbReference type="EMBL" id="RXIC02000020">
    <property type="protein sequence ID" value="KAB1221559.1"/>
    <property type="molecule type" value="Genomic_DNA"/>
</dbReference>
<sequence>MARVSSESSAGSSMASTIKAYSVPLILLAAAIFYQLYVIPKSFPPSHYDVLGIKRYSAIEEVEGAYEKLSAKW</sequence>
<name>A0A6A1W8I5_9ROSI</name>
<keyword evidence="1" id="KW-0812">Transmembrane</keyword>
<organism evidence="2 3">
    <name type="scientific">Morella rubra</name>
    <name type="common">Chinese bayberry</name>
    <dbReference type="NCBI Taxonomy" id="262757"/>
    <lineage>
        <taxon>Eukaryota</taxon>
        <taxon>Viridiplantae</taxon>
        <taxon>Streptophyta</taxon>
        <taxon>Embryophyta</taxon>
        <taxon>Tracheophyta</taxon>
        <taxon>Spermatophyta</taxon>
        <taxon>Magnoliopsida</taxon>
        <taxon>eudicotyledons</taxon>
        <taxon>Gunneridae</taxon>
        <taxon>Pentapetalae</taxon>
        <taxon>rosids</taxon>
        <taxon>fabids</taxon>
        <taxon>Fagales</taxon>
        <taxon>Myricaceae</taxon>
        <taxon>Morella</taxon>
    </lineage>
</organism>
<evidence type="ECO:0000313" key="3">
    <source>
        <dbReference type="Proteomes" id="UP000516437"/>
    </source>
</evidence>
<protein>
    <recommendedName>
        <fullName evidence="4">J domain-containing protein</fullName>
    </recommendedName>
</protein>
<proteinExistence type="predicted"/>
<reference evidence="2 3" key="1">
    <citation type="journal article" date="2019" name="Plant Biotechnol. J.">
        <title>The red bayberry genome and genetic basis of sex determination.</title>
        <authorList>
            <person name="Jia H.M."/>
            <person name="Jia H.J."/>
            <person name="Cai Q.L."/>
            <person name="Wang Y."/>
            <person name="Zhao H.B."/>
            <person name="Yang W.F."/>
            <person name="Wang G.Y."/>
            <person name="Li Y.H."/>
            <person name="Zhan D.L."/>
            <person name="Shen Y.T."/>
            <person name="Niu Q.F."/>
            <person name="Chang L."/>
            <person name="Qiu J."/>
            <person name="Zhao L."/>
            <person name="Xie H.B."/>
            <person name="Fu W.Y."/>
            <person name="Jin J."/>
            <person name="Li X.W."/>
            <person name="Jiao Y."/>
            <person name="Zhou C.C."/>
            <person name="Tu T."/>
            <person name="Chai C.Y."/>
            <person name="Gao J.L."/>
            <person name="Fan L.J."/>
            <person name="van de Weg E."/>
            <person name="Wang J.Y."/>
            <person name="Gao Z.S."/>
        </authorList>
    </citation>
    <scope>NUCLEOTIDE SEQUENCE [LARGE SCALE GENOMIC DNA]</scope>
    <source>
        <tissue evidence="2">Leaves</tissue>
    </source>
</reference>
<evidence type="ECO:0000313" key="2">
    <source>
        <dbReference type="EMBL" id="KAB1221559.1"/>
    </source>
</evidence>
<evidence type="ECO:0008006" key="4">
    <source>
        <dbReference type="Google" id="ProtNLM"/>
    </source>
</evidence>
<dbReference type="InterPro" id="IPR052448">
    <property type="entry name" value="DnaJ_C16_autophagy_reg"/>
</dbReference>
<comment type="caution">
    <text evidence="2">The sequence shown here is derived from an EMBL/GenBank/DDBJ whole genome shotgun (WGS) entry which is preliminary data.</text>
</comment>
<accession>A0A6A1W8I5</accession>
<keyword evidence="3" id="KW-1185">Reference proteome</keyword>
<dbReference type="PANTHER" id="PTHR44303">
    <property type="entry name" value="DNAJ HOMOLOG SUBFAMILY C MEMBER 16"/>
    <property type="match status" value="1"/>
</dbReference>
<dbReference type="PANTHER" id="PTHR44303:SF2">
    <property type="entry name" value="DNAJ HOMOLOG SUBFAMILY C MEMBER 16"/>
    <property type="match status" value="1"/>
</dbReference>
<evidence type="ECO:0000256" key="1">
    <source>
        <dbReference type="SAM" id="Phobius"/>
    </source>
</evidence>
<keyword evidence="1" id="KW-0472">Membrane</keyword>